<dbReference type="PROSITE" id="PS51820">
    <property type="entry name" value="PA14"/>
    <property type="match status" value="1"/>
</dbReference>
<accession>Q025X8</accession>
<dbReference type="Gene3D" id="2.60.120.380">
    <property type="match status" value="1"/>
</dbReference>
<dbReference type="STRING" id="234267.Acid_2201"/>
<sequence length="205" mass="22591">MSREPPSCHPPVVRLVCLFAICVCAAGGQTPPIPDAPITTFGVTVVDSVGLQGNIYLLRPNTDALPKFERLKPVGAIYTSSLNIPPRSFLEGFPGVTDRYEWFAIDYHGTFWIEQPGKYRFLLASDDGSKLYIDNKVVIDNDGIHAVQTETGMINLKAGSHRIRVSYFQGPRAGVALVLGVAAPGELRWRIFNTKEFLPPHNPEN</sequence>
<dbReference type="eggNOG" id="COG2885">
    <property type="taxonomic scope" value="Bacteria"/>
</dbReference>
<dbReference type="HOGENOM" id="CLU_1336786_0_0_0"/>
<proteinExistence type="predicted"/>
<dbReference type="SUPFAM" id="SSF56988">
    <property type="entry name" value="Anthrax protective antigen"/>
    <property type="match status" value="1"/>
</dbReference>
<dbReference type="InterPro" id="IPR037524">
    <property type="entry name" value="PA14/GLEYA"/>
</dbReference>
<dbReference type="SMART" id="SM00758">
    <property type="entry name" value="PA14"/>
    <property type="match status" value="1"/>
</dbReference>
<evidence type="ECO:0000313" key="3">
    <source>
        <dbReference type="EMBL" id="ABJ83191.1"/>
    </source>
</evidence>
<name>Q025X8_SOLUE</name>
<dbReference type="EMBL" id="CP000473">
    <property type="protein sequence ID" value="ABJ83191.1"/>
    <property type="molecule type" value="Genomic_DNA"/>
</dbReference>
<feature type="signal peptide" evidence="1">
    <location>
        <begin position="1"/>
        <end position="25"/>
    </location>
</feature>
<reference evidence="3" key="1">
    <citation type="submission" date="2006-10" db="EMBL/GenBank/DDBJ databases">
        <title>Complete sequence of Solibacter usitatus Ellin6076.</title>
        <authorList>
            <consortium name="US DOE Joint Genome Institute"/>
            <person name="Copeland A."/>
            <person name="Lucas S."/>
            <person name="Lapidus A."/>
            <person name="Barry K."/>
            <person name="Detter J.C."/>
            <person name="Glavina del Rio T."/>
            <person name="Hammon N."/>
            <person name="Israni S."/>
            <person name="Dalin E."/>
            <person name="Tice H."/>
            <person name="Pitluck S."/>
            <person name="Thompson L.S."/>
            <person name="Brettin T."/>
            <person name="Bruce D."/>
            <person name="Han C."/>
            <person name="Tapia R."/>
            <person name="Gilna P."/>
            <person name="Schmutz J."/>
            <person name="Larimer F."/>
            <person name="Land M."/>
            <person name="Hauser L."/>
            <person name="Kyrpides N."/>
            <person name="Mikhailova N."/>
            <person name="Janssen P.H."/>
            <person name="Kuske C.R."/>
            <person name="Richardson P."/>
        </authorList>
    </citation>
    <scope>NUCLEOTIDE SEQUENCE</scope>
    <source>
        <strain evidence="3">Ellin6076</strain>
    </source>
</reference>
<keyword evidence="1" id="KW-0732">Signal</keyword>
<organism evidence="3">
    <name type="scientific">Solibacter usitatus (strain Ellin6076)</name>
    <dbReference type="NCBI Taxonomy" id="234267"/>
    <lineage>
        <taxon>Bacteria</taxon>
        <taxon>Pseudomonadati</taxon>
        <taxon>Acidobacteriota</taxon>
        <taxon>Terriglobia</taxon>
        <taxon>Bryobacterales</taxon>
        <taxon>Solibacteraceae</taxon>
        <taxon>Candidatus Solibacter</taxon>
    </lineage>
</organism>
<feature type="domain" description="PA14" evidence="2">
    <location>
        <begin position="46"/>
        <end position="195"/>
    </location>
</feature>
<dbReference type="InterPro" id="IPR011658">
    <property type="entry name" value="PA14_dom"/>
</dbReference>
<dbReference type="AlphaFoldDB" id="Q025X8"/>
<dbReference type="InParanoid" id="Q025X8"/>
<gene>
    <name evidence="3" type="ordered locus">Acid_2201</name>
</gene>
<evidence type="ECO:0000256" key="1">
    <source>
        <dbReference type="SAM" id="SignalP"/>
    </source>
</evidence>
<feature type="chain" id="PRO_5004163058" evidence="1">
    <location>
        <begin position="26"/>
        <end position="205"/>
    </location>
</feature>
<evidence type="ECO:0000259" key="2">
    <source>
        <dbReference type="PROSITE" id="PS51820"/>
    </source>
</evidence>
<protein>
    <submittedName>
        <fullName evidence="3">PA14 domain protein</fullName>
    </submittedName>
</protein>
<dbReference type="Pfam" id="PF07691">
    <property type="entry name" value="PA14"/>
    <property type="match status" value="1"/>
</dbReference>
<dbReference type="KEGG" id="sus:Acid_2201"/>